<protein>
    <recommendedName>
        <fullName evidence="7">ABC3 transporter permease C-terminal domain-containing protein</fullName>
    </recommendedName>
</protein>
<dbReference type="Proteomes" id="UP000249645">
    <property type="component" value="Unassembled WGS sequence"/>
</dbReference>
<evidence type="ECO:0000256" key="4">
    <source>
        <dbReference type="ARBA" id="ARBA00022989"/>
    </source>
</evidence>
<proteinExistence type="predicted"/>
<evidence type="ECO:0000256" key="6">
    <source>
        <dbReference type="SAM" id="Phobius"/>
    </source>
</evidence>
<keyword evidence="5 6" id="KW-0472">Membrane</keyword>
<keyword evidence="4 6" id="KW-1133">Transmembrane helix</keyword>
<dbReference type="InterPro" id="IPR050250">
    <property type="entry name" value="Macrolide_Exporter_MacB"/>
</dbReference>
<dbReference type="GO" id="GO:0005886">
    <property type="term" value="C:plasma membrane"/>
    <property type="evidence" value="ECO:0007669"/>
    <property type="project" value="UniProtKB-SubCell"/>
</dbReference>
<comment type="subcellular location">
    <subcellularLocation>
        <location evidence="1">Cell membrane</location>
        <topology evidence="1">Multi-pass membrane protein</topology>
    </subcellularLocation>
</comment>
<comment type="caution">
    <text evidence="8">The sequence shown here is derived from an EMBL/GenBank/DDBJ whole genome shotgun (WGS) entry which is preliminary data.</text>
</comment>
<dbReference type="InterPro" id="IPR003838">
    <property type="entry name" value="ABC3_permease_C"/>
</dbReference>
<evidence type="ECO:0000313" key="9">
    <source>
        <dbReference type="Proteomes" id="UP000249645"/>
    </source>
</evidence>
<evidence type="ECO:0000259" key="7">
    <source>
        <dbReference type="Pfam" id="PF02687"/>
    </source>
</evidence>
<dbReference type="PANTHER" id="PTHR30572">
    <property type="entry name" value="MEMBRANE COMPONENT OF TRANSPORTER-RELATED"/>
    <property type="match status" value="1"/>
</dbReference>
<dbReference type="Pfam" id="PF02687">
    <property type="entry name" value="FtsX"/>
    <property type="match status" value="1"/>
</dbReference>
<keyword evidence="2" id="KW-1003">Cell membrane</keyword>
<feature type="non-terminal residue" evidence="8">
    <location>
        <position position="1"/>
    </location>
</feature>
<organism evidence="8 9">
    <name type="scientific">Pseudopedobacter saltans</name>
    <dbReference type="NCBI Taxonomy" id="151895"/>
    <lineage>
        <taxon>Bacteria</taxon>
        <taxon>Pseudomonadati</taxon>
        <taxon>Bacteroidota</taxon>
        <taxon>Sphingobacteriia</taxon>
        <taxon>Sphingobacteriales</taxon>
        <taxon>Sphingobacteriaceae</taxon>
        <taxon>Pseudopedobacter</taxon>
    </lineage>
</organism>
<evidence type="ECO:0000256" key="1">
    <source>
        <dbReference type="ARBA" id="ARBA00004651"/>
    </source>
</evidence>
<sequence>AIININDVNAYRFLVVKVKANDNFYTSIKAIEQKWKSIVPDAPFDYSFVDQQFADMYRTDIQLQKAFSVASVLNLLIIFLGLSGIVSYSLTRRKKEIAVRRVLGANVLQVLYLFLKEYSLLLLIGNVIAWPLAYLFVHNWLQGFSYKVNSSIVDYVLVGVGVCFLTCLLIVLESYRSLKANPVNDLRNE</sequence>
<feature type="domain" description="ABC3 transporter permease C-terminal" evidence="7">
    <location>
        <begin position="69"/>
        <end position="182"/>
    </location>
</feature>
<dbReference type="AlphaFoldDB" id="A0A2W5HC05"/>
<reference evidence="8 9" key="1">
    <citation type="submission" date="2017-11" db="EMBL/GenBank/DDBJ databases">
        <title>Infants hospitalized years apart are colonized by the same room-sourced microbial strains.</title>
        <authorList>
            <person name="Brooks B."/>
            <person name="Olm M.R."/>
            <person name="Firek B.A."/>
            <person name="Baker R."/>
            <person name="Thomas B.C."/>
            <person name="Morowitz M.J."/>
            <person name="Banfield J.F."/>
        </authorList>
    </citation>
    <scope>NUCLEOTIDE SEQUENCE [LARGE SCALE GENOMIC DNA]</scope>
    <source>
        <strain evidence="8">S2_009_000_R2_76</strain>
    </source>
</reference>
<evidence type="ECO:0000313" key="8">
    <source>
        <dbReference type="EMBL" id="PZP51199.1"/>
    </source>
</evidence>
<gene>
    <name evidence="8" type="ORF">DI598_03845</name>
</gene>
<evidence type="ECO:0000256" key="2">
    <source>
        <dbReference type="ARBA" id="ARBA00022475"/>
    </source>
</evidence>
<accession>A0A2W5HC05</accession>
<name>A0A2W5HC05_9SPHI</name>
<dbReference type="PANTHER" id="PTHR30572:SF18">
    <property type="entry name" value="ABC-TYPE MACROLIDE FAMILY EXPORT SYSTEM PERMEASE COMPONENT 2"/>
    <property type="match status" value="1"/>
</dbReference>
<feature type="transmembrane region" description="Helical" evidence="6">
    <location>
        <begin position="66"/>
        <end position="86"/>
    </location>
</feature>
<evidence type="ECO:0000256" key="3">
    <source>
        <dbReference type="ARBA" id="ARBA00022692"/>
    </source>
</evidence>
<dbReference type="GO" id="GO:0022857">
    <property type="term" value="F:transmembrane transporter activity"/>
    <property type="evidence" value="ECO:0007669"/>
    <property type="project" value="TreeGrafter"/>
</dbReference>
<evidence type="ECO:0000256" key="5">
    <source>
        <dbReference type="ARBA" id="ARBA00023136"/>
    </source>
</evidence>
<keyword evidence="3 6" id="KW-0812">Transmembrane</keyword>
<dbReference type="EMBL" id="QFOI01000039">
    <property type="protein sequence ID" value="PZP51199.1"/>
    <property type="molecule type" value="Genomic_DNA"/>
</dbReference>
<feature type="transmembrane region" description="Helical" evidence="6">
    <location>
        <begin position="153"/>
        <end position="172"/>
    </location>
</feature>